<keyword evidence="3" id="KW-1185">Reference proteome</keyword>
<dbReference type="OrthoDB" id="2282826at2759"/>
<dbReference type="OMA" id="IQYVING"/>
<dbReference type="VEuPathDB" id="FungiDB:RO3G_04634"/>
<name>I1BUP8_RHIO9</name>
<accession>I1BUP8</accession>
<dbReference type="AlphaFoldDB" id="I1BUP8"/>
<dbReference type="EMBL" id="CH476734">
    <property type="protein sequence ID" value="EIE79928.1"/>
    <property type="molecule type" value="Genomic_DNA"/>
</dbReference>
<dbReference type="VEuPathDB" id="FungiDB:RO3G_04633"/>
<protein>
    <submittedName>
        <fullName evidence="1">Uncharacterized protein</fullName>
    </submittedName>
</protein>
<organism evidence="1 3">
    <name type="scientific">Rhizopus delemar (strain RA 99-880 / ATCC MYA-4621 / FGSC 9543 / NRRL 43880)</name>
    <name type="common">Mucormycosis agent</name>
    <name type="synonym">Rhizopus arrhizus var. delemar</name>
    <dbReference type="NCBI Taxonomy" id="246409"/>
    <lineage>
        <taxon>Eukaryota</taxon>
        <taxon>Fungi</taxon>
        <taxon>Fungi incertae sedis</taxon>
        <taxon>Mucoromycota</taxon>
        <taxon>Mucoromycotina</taxon>
        <taxon>Mucoromycetes</taxon>
        <taxon>Mucorales</taxon>
        <taxon>Mucorineae</taxon>
        <taxon>Rhizopodaceae</taxon>
        <taxon>Rhizopus</taxon>
    </lineage>
</organism>
<dbReference type="eggNOG" id="ENOG502TA4A">
    <property type="taxonomic scope" value="Eukaryota"/>
</dbReference>
<proteinExistence type="predicted"/>
<reference evidence="1 3" key="1">
    <citation type="journal article" date="2009" name="PLoS Genet.">
        <title>Genomic analysis of the basal lineage fungus Rhizopus oryzae reveals a whole-genome duplication.</title>
        <authorList>
            <person name="Ma L.-J."/>
            <person name="Ibrahim A.S."/>
            <person name="Skory C."/>
            <person name="Grabherr M.G."/>
            <person name="Burger G."/>
            <person name="Butler M."/>
            <person name="Elias M."/>
            <person name="Idnurm A."/>
            <person name="Lang B.F."/>
            <person name="Sone T."/>
            <person name="Abe A."/>
            <person name="Calvo S.E."/>
            <person name="Corrochano L.M."/>
            <person name="Engels R."/>
            <person name="Fu J."/>
            <person name="Hansberg W."/>
            <person name="Kim J.-M."/>
            <person name="Kodira C.D."/>
            <person name="Koehrsen M.J."/>
            <person name="Liu B."/>
            <person name="Miranda-Saavedra D."/>
            <person name="O'Leary S."/>
            <person name="Ortiz-Castellanos L."/>
            <person name="Poulter R."/>
            <person name="Rodriguez-Romero J."/>
            <person name="Ruiz-Herrera J."/>
            <person name="Shen Y.-Q."/>
            <person name="Zeng Q."/>
            <person name="Galagan J."/>
            <person name="Birren B.W."/>
            <person name="Cuomo C.A."/>
            <person name="Wickes B.L."/>
        </authorList>
    </citation>
    <scope>NUCLEOTIDE SEQUENCE [LARGE SCALE GENOMIC DNA]</scope>
    <source>
        <strain evidence="1">RA 99-880</strain>
        <strain evidence="3">RA 99-880 / ATCC MYA-4621 / FGSC 9543 / NRRL 43880</strain>
    </source>
</reference>
<evidence type="ECO:0000313" key="1">
    <source>
        <dbReference type="EMBL" id="EIE79928.1"/>
    </source>
</evidence>
<gene>
    <name evidence="1" type="ORF">RO3G_04633</name>
    <name evidence="2" type="ORF">RO3G_04634</name>
</gene>
<dbReference type="RefSeq" id="XP_067515324.1">
    <property type="nucleotide sequence ID" value="XM_067659223.1"/>
</dbReference>
<reference evidence="1" key="2">
    <citation type="submission" date="2012-04" db="EMBL/GenBank/DDBJ databases">
        <title>Annotation of the Rhizopus oryzae genome.</title>
        <authorList>
            <consortium name="The Broad Institute Genome Sequencing Platform"/>
            <person name="Birren B."/>
            <person name="Lander E."/>
            <person name="Galagan J."/>
            <person name="Nusbaum C."/>
            <person name="Devon K."/>
            <person name="Ma L.-J."/>
            <person name="Jaffe D."/>
            <person name="Butler J."/>
            <person name="Alvarez P."/>
            <person name="Gnerre S."/>
            <person name="Grabherr M."/>
            <person name="Kleber M."/>
            <person name="Mauceli E."/>
            <person name="Brockman W."/>
            <person name="Rounsley S."/>
            <person name="Young S."/>
            <person name="LaButti K."/>
            <person name="Pushparaj V."/>
            <person name="DeCaprio D."/>
            <person name="Crawford M."/>
            <person name="Koehrsen M."/>
            <person name="Engels R."/>
            <person name="Montgomery P."/>
            <person name="Pearson M."/>
            <person name="Howarth C."/>
            <person name="Larson L."/>
            <person name="Luoma S."/>
            <person name="White J."/>
            <person name="O'Leary S."/>
            <person name="Kodira C."/>
            <person name="Zeng Q."/>
            <person name="Yandava C."/>
            <person name="Alvarado L."/>
            <person name="Skory C.D."/>
            <person name="Ibrahim A."/>
            <person name="Lang F."/>
            <person name="Wickes B.L."/>
            <person name="Liu B."/>
        </authorList>
    </citation>
    <scope>NUCLEOTIDE SEQUENCE</scope>
    <source>
        <strain evidence="1">RA 99-880</strain>
    </source>
</reference>
<dbReference type="InParanoid" id="I1BUP8"/>
<sequence>MAHSKAIFNYKMLHPCLEATVDLLHNASHSEPYYVPGEEPLEAMIQQLVLVGSKVDRRKGYNADGIVRLRACYDVEVLLLGTAGHFQSKDTRKICFDNSKGMFALLAMLKSIADRFSRASPEAFQKLKLYFIQASDEHIRLWSAQYANNGIYKFVLEDKVEVTEDREQVQQSSVSLLDFFFNVKTCLAMTFSVLQQLQQEDEENNEVNSQEVLLSDLICPKVFRLTYNSHGKGFGKQTIE</sequence>
<dbReference type="GeneID" id="93611604"/>
<dbReference type="Proteomes" id="UP000009138">
    <property type="component" value="Unassembled WGS sequence"/>
</dbReference>
<evidence type="ECO:0000313" key="3">
    <source>
        <dbReference type="Proteomes" id="UP000009138"/>
    </source>
</evidence>
<evidence type="ECO:0000313" key="2">
    <source>
        <dbReference type="EMBL" id="EIE79929.1"/>
    </source>
</evidence>
<dbReference type="EMBL" id="CH476734">
    <property type="protein sequence ID" value="EIE79929.1"/>
    <property type="molecule type" value="Genomic_DNA"/>
</dbReference>